<proteinExistence type="predicted"/>
<dbReference type="Gene3D" id="2.30.30.140">
    <property type="match status" value="3"/>
</dbReference>
<name>A0A8C4NAC0_EPTBU</name>
<keyword evidence="1" id="KW-0677">Repeat</keyword>
<feature type="compositionally biased region" description="Basic and acidic residues" evidence="3">
    <location>
        <begin position="110"/>
        <end position="123"/>
    </location>
</feature>
<dbReference type="InterPro" id="IPR004092">
    <property type="entry name" value="Mbt"/>
</dbReference>
<dbReference type="SUPFAM" id="SSF63748">
    <property type="entry name" value="Tudor/PWWP/MBT"/>
    <property type="match status" value="3"/>
</dbReference>
<dbReference type="InterPro" id="IPR050548">
    <property type="entry name" value="PcG_chromatin_remod_factors"/>
</dbReference>
<accession>A0A8C4NAC0</accession>
<evidence type="ECO:0000313" key="4">
    <source>
        <dbReference type="Ensembl" id="ENSEBUP00000003142.1"/>
    </source>
</evidence>
<feature type="region of interest" description="Disordered" evidence="3">
    <location>
        <begin position="55"/>
        <end position="130"/>
    </location>
</feature>
<feature type="compositionally biased region" description="Acidic residues" evidence="3">
    <location>
        <begin position="93"/>
        <end position="109"/>
    </location>
</feature>
<dbReference type="SMART" id="SM00561">
    <property type="entry name" value="MBT"/>
    <property type="match status" value="3"/>
</dbReference>
<dbReference type="Proteomes" id="UP000694388">
    <property type="component" value="Unplaced"/>
</dbReference>
<feature type="repeat" description="MBT" evidence="2">
    <location>
        <begin position="136"/>
        <end position="236"/>
    </location>
</feature>
<feature type="region of interest" description="Disordered" evidence="3">
    <location>
        <begin position="1"/>
        <end position="39"/>
    </location>
</feature>
<dbReference type="GO" id="GO:0042393">
    <property type="term" value="F:histone binding"/>
    <property type="evidence" value="ECO:0007669"/>
    <property type="project" value="TreeGrafter"/>
</dbReference>
<protein>
    <submittedName>
        <fullName evidence="4">L3MBTL histone methyl-lysine binding protein 4</fullName>
    </submittedName>
</protein>
<dbReference type="GO" id="GO:0005634">
    <property type="term" value="C:nucleus"/>
    <property type="evidence" value="ECO:0007669"/>
    <property type="project" value="InterPro"/>
</dbReference>
<dbReference type="PROSITE" id="PS51079">
    <property type="entry name" value="MBT"/>
    <property type="match status" value="3"/>
</dbReference>
<dbReference type="Pfam" id="PF02820">
    <property type="entry name" value="MBT"/>
    <property type="match status" value="3"/>
</dbReference>
<feature type="repeat" description="MBT" evidence="2">
    <location>
        <begin position="244"/>
        <end position="342"/>
    </location>
</feature>
<sequence length="501" mass="55831">MRGGATAPLTHHTPTDSSSRRAGANVRQRPVALKGEKDQVKKTWMASLVMAALSFKSSVGMGERKGREHKAGGSRDETPEFHCKPQLYGEIALESESEEDEDEEEEEEDCSRSEDELGMREGVEPSSPVLEGSGSWTWQNYLQEQHALSAPLHLFKECQRFPQGKNLFQPGMRLEGPEPQNPAVFTILCVRQVCGFRVLLCADGRPSRRAFWRNADAPELRPAGWCQLAGRILMTPKGYSERAFCWESYLQACGGAAAPRHVFRHFAMGPEGVFQPGMRLEALDRQNPALVCVATITDVLGWRLLIHFDGWDPAYDYWCDDDSPYIFPVGWCHQHGKPLTPPQDHPEGKPFCWKRYLQEHGAIAAPSNAFSTPFPSAFSRGMKLEVVDQHDPSLIRVATVLGFSAHRVRVSHDGCMSGSEAWHEVDSPDLHPAGWCQFTGHPLQHPVRSTSNIDRLATGATSPHSPAGVPSNESIRRDYHTFVTRSSLGRQMLLNCNGIRI</sequence>
<dbReference type="AlphaFoldDB" id="A0A8C4NAC0"/>
<keyword evidence="5" id="KW-1185">Reference proteome</keyword>
<dbReference type="PANTHER" id="PTHR12247:SF131">
    <property type="entry name" value="LD05287P"/>
    <property type="match status" value="1"/>
</dbReference>
<reference evidence="4" key="1">
    <citation type="submission" date="2025-08" db="UniProtKB">
        <authorList>
            <consortium name="Ensembl"/>
        </authorList>
    </citation>
    <scope>IDENTIFICATION</scope>
</reference>
<organism evidence="4 5">
    <name type="scientific">Eptatretus burgeri</name>
    <name type="common">Inshore hagfish</name>
    <dbReference type="NCBI Taxonomy" id="7764"/>
    <lineage>
        <taxon>Eukaryota</taxon>
        <taxon>Metazoa</taxon>
        <taxon>Chordata</taxon>
        <taxon>Craniata</taxon>
        <taxon>Vertebrata</taxon>
        <taxon>Cyclostomata</taxon>
        <taxon>Myxini</taxon>
        <taxon>Myxiniformes</taxon>
        <taxon>Myxinidae</taxon>
        <taxon>Eptatretinae</taxon>
        <taxon>Eptatretus</taxon>
    </lineage>
</organism>
<dbReference type="PANTHER" id="PTHR12247">
    <property type="entry name" value="POLYCOMB GROUP PROTEIN"/>
    <property type="match status" value="1"/>
</dbReference>
<feature type="repeat" description="MBT" evidence="2">
    <location>
        <begin position="351"/>
        <end position="446"/>
    </location>
</feature>
<dbReference type="GO" id="GO:0045892">
    <property type="term" value="P:negative regulation of DNA-templated transcription"/>
    <property type="evidence" value="ECO:0007669"/>
    <property type="project" value="TreeGrafter"/>
</dbReference>
<evidence type="ECO:0000256" key="1">
    <source>
        <dbReference type="ARBA" id="ARBA00022737"/>
    </source>
</evidence>
<dbReference type="CDD" id="cd20102">
    <property type="entry name" value="MBT_L3MBTL1-like_rpt2"/>
    <property type="match status" value="1"/>
</dbReference>
<evidence type="ECO:0000256" key="2">
    <source>
        <dbReference type="PROSITE-ProRule" id="PRU00459"/>
    </source>
</evidence>
<dbReference type="Ensembl" id="ENSEBUT00000003505.1">
    <property type="protein sequence ID" value="ENSEBUP00000003142.1"/>
    <property type="gene ID" value="ENSEBUG00000002300.1"/>
</dbReference>
<feature type="compositionally biased region" description="Basic and acidic residues" evidence="3">
    <location>
        <begin position="62"/>
        <end position="83"/>
    </location>
</feature>
<evidence type="ECO:0000313" key="5">
    <source>
        <dbReference type="Proteomes" id="UP000694388"/>
    </source>
</evidence>
<reference evidence="4" key="2">
    <citation type="submission" date="2025-09" db="UniProtKB">
        <authorList>
            <consortium name="Ensembl"/>
        </authorList>
    </citation>
    <scope>IDENTIFICATION</scope>
</reference>
<dbReference type="GO" id="GO:0003682">
    <property type="term" value="F:chromatin binding"/>
    <property type="evidence" value="ECO:0007669"/>
    <property type="project" value="TreeGrafter"/>
</dbReference>
<dbReference type="GeneTree" id="ENSGT00940000158264"/>
<evidence type="ECO:0000256" key="3">
    <source>
        <dbReference type="SAM" id="MobiDB-lite"/>
    </source>
</evidence>